<evidence type="ECO:0000259" key="17">
    <source>
        <dbReference type="Pfam" id="PF02769"/>
    </source>
</evidence>
<dbReference type="GO" id="GO:0004637">
    <property type="term" value="F:phosphoribosylamine-glycine ligase activity"/>
    <property type="evidence" value="ECO:0007669"/>
    <property type="project" value="TreeGrafter"/>
</dbReference>
<evidence type="ECO:0000256" key="3">
    <source>
        <dbReference type="ARBA" id="ARBA00010280"/>
    </source>
</evidence>
<evidence type="ECO:0000256" key="9">
    <source>
        <dbReference type="ARBA" id="ARBA00022755"/>
    </source>
</evidence>
<feature type="domain" description="PurM-like C-terminal" evidence="17">
    <location>
        <begin position="171"/>
        <end position="330"/>
    </location>
</feature>
<evidence type="ECO:0000256" key="11">
    <source>
        <dbReference type="ARBA" id="ARBA00031908"/>
    </source>
</evidence>
<dbReference type="GO" id="GO:0006189">
    <property type="term" value="P:'de novo' IMP biosynthetic process"/>
    <property type="evidence" value="ECO:0007669"/>
    <property type="project" value="UniProtKB-UniRule"/>
</dbReference>
<accession>A0A0T5X820</accession>
<dbReference type="eggNOG" id="COG0150">
    <property type="taxonomic scope" value="Bacteria"/>
</dbReference>
<keyword evidence="19" id="KW-1185">Reference proteome</keyword>
<evidence type="ECO:0000256" key="12">
    <source>
        <dbReference type="ARBA" id="ARBA00032931"/>
    </source>
</evidence>
<evidence type="ECO:0000313" key="19">
    <source>
        <dbReference type="Proteomes" id="UP000005273"/>
    </source>
</evidence>
<dbReference type="HAMAP" id="MF_00741">
    <property type="entry name" value="AIRS"/>
    <property type="match status" value="1"/>
</dbReference>
<dbReference type="PANTHER" id="PTHR10520">
    <property type="entry name" value="TRIFUNCTIONAL PURINE BIOSYNTHETIC PROTEIN ADENOSINE-3-RELATED"/>
    <property type="match status" value="1"/>
</dbReference>
<dbReference type="InterPro" id="IPR036676">
    <property type="entry name" value="PurM-like_C_sf"/>
</dbReference>
<dbReference type="NCBIfam" id="TIGR00878">
    <property type="entry name" value="purM"/>
    <property type="match status" value="1"/>
</dbReference>
<feature type="domain" description="PurM-like N-terminal" evidence="16">
    <location>
        <begin position="43"/>
        <end position="157"/>
    </location>
</feature>
<sequence length="331" mass="35223">MKWTYEKAGVSLKAADDWIRIVKEAASMAESRGVVSGIGGFSGLYDLGEGLCLAACCDGVGTKLEIAKRAGHFDGLGQDLVAMSVNDLVTSGARPLFFLDYLACGKLEGKRYSPVIYGIAKACRDSGCALLGGETAEMPGTYPPDGFDLAGFAVGIVKKEEVIAGSDVQGGDLLVGLSSSGLHSNGFSLVRKVLLDDGLKLDLDSKPFGEDLPLFKVLLEPTRLYPKIVMEVLCRAKVKAMAHITGGGLRDNVLRVIPEGLSISIDYGSWKRPKIYDLIAQAGVEEGEMRRVFNLGVGYVFIVEKGELPALKGALEELNEPSFLIGEVTGP</sequence>
<evidence type="ECO:0000256" key="13">
    <source>
        <dbReference type="ARBA" id="ARBA00033093"/>
    </source>
</evidence>
<evidence type="ECO:0000259" key="16">
    <source>
        <dbReference type="Pfam" id="PF00586"/>
    </source>
</evidence>
<organism evidence="18 19">
    <name type="scientific">Acetomicrobium hydrogeniformans ATCC BAA-1850</name>
    <dbReference type="NCBI Taxonomy" id="592015"/>
    <lineage>
        <taxon>Bacteria</taxon>
        <taxon>Thermotogati</taxon>
        <taxon>Synergistota</taxon>
        <taxon>Synergistia</taxon>
        <taxon>Synergistales</taxon>
        <taxon>Acetomicrobiaceae</taxon>
        <taxon>Acetomicrobium</taxon>
    </lineage>
</organism>
<evidence type="ECO:0000256" key="4">
    <source>
        <dbReference type="ARBA" id="ARBA00013047"/>
    </source>
</evidence>
<comment type="caution">
    <text evidence="18">The sequence shown here is derived from an EMBL/GenBank/DDBJ whole genome shotgun (WGS) entry which is preliminary data.</text>
</comment>
<evidence type="ECO:0000256" key="5">
    <source>
        <dbReference type="ARBA" id="ARBA00020367"/>
    </source>
</evidence>
<comment type="subcellular location">
    <subcellularLocation>
        <location evidence="1 15">Cytoplasm</location>
    </subcellularLocation>
</comment>
<dbReference type="Gene3D" id="3.30.1330.10">
    <property type="entry name" value="PurM-like, N-terminal domain"/>
    <property type="match status" value="1"/>
</dbReference>
<keyword evidence="10 15" id="KW-0067">ATP-binding</keyword>
<keyword evidence="8 15" id="KW-0547">Nucleotide-binding</keyword>
<dbReference type="AlphaFoldDB" id="A0A0T5X820"/>
<dbReference type="InterPro" id="IPR004733">
    <property type="entry name" value="PurM_cligase"/>
</dbReference>
<evidence type="ECO:0000256" key="7">
    <source>
        <dbReference type="ARBA" id="ARBA00022598"/>
    </source>
</evidence>
<evidence type="ECO:0000256" key="8">
    <source>
        <dbReference type="ARBA" id="ARBA00022741"/>
    </source>
</evidence>
<dbReference type="EMBL" id="ACJX03000001">
    <property type="protein sequence ID" value="KRT34506.1"/>
    <property type="molecule type" value="Genomic_DNA"/>
</dbReference>
<comment type="pathway">
    <text evidence="2 15">Purine metabolism; IMP biosynthesis via de novo pathway; 5-amino-1-(5-phospho-D-ribosyl)imidazole from N(2)-formyl-N(1)-(5-phospho-D-ribosyl)glycinamide: step 2/2.</text>
</comment>
<dbReference type="InterPro" id="IPR036921">
    <property type="entry name" value="PurM-like_N_sf"/>
</dbReference>
<evidence type="ECO:0000256" key="15">
    <source>
        <dbReference type="HAMAP-Rule" id="MF_00741"/>
    </source>
</evidence>
<dbReference type="OrthoDB" id="9802507at2"/>
<evidence type="ECO:0000256" key="1">
    <source>
        <dbReference type="ARBA" id="ARBA00004496"/>
    </source>
</evidence>
<dbReference type="RefSeq" id="WP_009200616.1">
    <property type="nucleotide sequence ID" value="NZ_ACJX03000001.1"/>
</dbReference>
<dbReference type="SUPFAM" id="SSF55326">
    <property type="entry name" value="PurM N-terminal domain-like"/>
    <property type="match status" value="1"/>
</dbReference>
<dbReference type="Gene3D" id="3.90.650.10">
    <property type="entry name" value="PurM-like C-terminal domain"/>
    <property type="match status" value="1"/>
</dbReference>
<dbReference type="Pfam" id="PF00586">
    <property type="entry name" value="AIRS"/>
    <property type="match status" value="1"/>
</dbReference>
<evidence type="ECO:0000256" key="6">
    <source>
        <dbReference type="ARBA" id="ARBA00022490"/>
    </source>
</evidence>
<keyword evidence="6 15" id="KW-0963">Cytoplasm</keyword>
<evidence type="ECO:0000256" key="14">
    <source>
        <dbReference type="ARBA" id="ARBA00049057"/>
    </source>
</evidence>
<comment type="catalytic activity">
    <reaction evidence="14 15">
        <text>2-formamido-N(1)-(5-O-phospho-beta-D-ribosyl)acetamidine + ATP = 5-amino-1-(5-phospho-beta-D-ribosyl)imidazole + ADP + phosphate + H(+)</text>
        <dbReference type="Rhea" id="RHEA:23032"/>
        <dbReference type="ChEBI" id="CHEBI:15378"/>
        <dbReference type="ChEBI" id="CHEBI:30616"/>
        <dbReference type="ChEBI" id="CHEBI:43474"/>
        <dbReference type="ChEBI" id="CHEBI:137981"/>
        <dbReference type="ChEBI" id="CHEBI:147287"/>
        <dbReference type="ChEBI" id="CHEBI:456216"/>
        <dbReference type="EC" id="6.3.3.1"/>
    </reaction>
</comment>
<dbReference type="GO" id="GO:0046084">
    <property type="term" value="P:adenine biosynthetic process"/>
    <property type="evidence" value="ECO:0007669"/>
    <property type="project" value="TreeGrafter"/>
</dbReference>
<proteinExistence type="inferred from homology"/>
<keyword evidence="9 15" id="KW-0658">Purine biosynthesis</keyword>
<dbReference type="InterPro" id="IPR016188">
    <property type="entry name" value="PurM-like_N"/>
</dbReference>
<dbReference type="GO" id="GO:0005524">
    <property type="term" value="F:ATP binding"/>
    <property type="evidence" value="ECO:0007669"/>
    <property type="project" value="UniProtKB-KW"/>
</dbReference>
<keyword evidence="7 15" id="KW-0436">Ligase</keyword>
<name>A0A0T5X820_9BACT</name>
<dbReference type="GO" id="GO:0004641">
    <property type="term" value="F:phosphoribosylformylglycinamidine cyclo-ligase activity"/>
    <property type="evidence" value="ECO:0007669"/>
    <property type="project" value="UniProtKB-UniRule"/>
</dbReference>
<evidence type="ECO:0000256" key="2">
    <source>
        <dbReference type="ARBA" id="ARBA00004686"/>
    </source>
</evidence>
<reference evidence="19" key="1">
    <citation type="submission" date="2012-09" db="EMBL/GenBank/DDBJ databases">
        <authorList>
            <person name="Weinstock G."/>
            <person name="Sodergren E."/>
            <person name="Clifton S."/>
            <person name="Fulton L."/>
            <person name="Fulton B."/>
            <person name="Courtney L."/>
            <person name="Fronick C."/>
            <person name="Harrison M."/>
            <person name="Strong C."/>
            <person name="Farmer C."/>
            <person name="Delehaunty K."/>
            <person name="Markovic C."/>
            <person name="Hall O."/>
            <person name="Minx P."/>
            <person name="Tomlinson C."/>
            <person name="Mitreva M."/>
            <person name="Nelson J."/>
            <person name="Hou S."/>
            <person name="Wollam A."/>
            <person name="Pepin K.H."/>
            <person name="Johnson M."/>
            <person name="Bhonagiri V."/>
            <person name="Nash W.E."/>
            <person name="Suruliraj S."/>
            <person name="Warren W."/>
            <person name="Chinwalla A."/>
            <person name="Mardis E.R."/>
            <person name="Wilson R.K."/>
        </authorList>
    </citation>
    <scope>NUCLEOTIDE SEQUENCE [LARGE SCALE GENOMIC DNA]</scope>
    <source>
        <strain evidence="19">OS1</strain>
    </source>
</reference>
<dbReference type="Proteomes" id="UP000005273">
    <property type="component" value="Unassembled WGS sequence"/>
</dbReference>
<gene>
    <name evidence="15" type="primary">purM</name>
    <name evidence="18" type="ORF">HMPREF1705_03277</name>
</gene>
<dbReference type="Pfam" id="PF02769">
    <property type="entry name" value="AIRS_C"/>
    <property type="match status" value="1"/>
</dbReference>
<dbReference type="SUPFAM" id="SSF56042">
    <property type="entry name" value="PurM C-terminal domain-like"/>
    <property type="match status" value="1"/>
</dbReference>
<dbReference type="FunFam" id="3.90.650.10:FF:000011">
    <property type="entry name" value="Phosphoribosylformylglycinamidine cyclo-ligase"/>
    <property type="match status" value="1"/>
</dbReference>
<dbReference type="PANTHER" id="PTHR10520:SF12">
    <property type="entry name" value="TRIFUNCTIONAL PURINE BIOSYNTHETIC PROTEIN ADENOSINE-3"/>
    <property type="match status" value="1"/>
</dbReference>
<comment type="similarity">
    <text evidence="3 15">Belongs to the AIR synthase family.</text>
</comment>
<dbReference type="STRING" id="592015.HMPREF1705_03277"/>
<dbReference type="UniPathway" id="UPA00074">
    <property type="reaction ID" value="UER00129"/>
</dbReference>
<dbReference type="CDD" id="cd02196">
    <property type="entry name" value="PurM"/>
    <property type="match status" value="1"/>
</dbReference>
<evidence type="ECO:0000313" key="18">
    <source>
        <dbReference type="EMBL" id="KRT34506.1"/>
    </source>
</evidence>
<protein>
    <recommendedName>
        <fullName evidence="5 15">Phosphoribosylformylglycinamidine cyclo-ligase</fullName>
        <ecNumber evidence="4 15">6.3.3.1</ecNumber>
    </recommendedName>
    <alternativeName>
        <fullName evidence="12 15">AIR synthase</fullName>
    </alternativeName>
    <alternativeName>
        <fullName evidence="13 15">AIRS</fullName>
    </alternativeName>
    <alternativeName>
        <fullName evidence="11 15">Phosphoribosyl-aminoimidazole synthetase</fullName>
    </alternativeName>
</protein>
<evidence type="ECO:0000256" key="10">
    <source>
        <dbReference type="ARBA" id="ARBA00022840"/>
    </source>
</evidence>
<dbReference type="InterPro" id="IPR010918">
    <property type="entry name" value="PurM-like_C_dom"/>
</dbReference>
<dbReference type="EC" id="6.3.3.1" evidence="4 15"/>
<dbReference type="GO" id="GO:0005829">
    <property type="term" value="C:cytosol"/>
    <property type="evidence" value="ECO:0007669"/>
    <property type="project" value="TreeGrafter"/>
</dbReference>